<dbReference type="RefSeq" id="WP_119930745.1">
    <property type="nucleotide sequence ID" value="NZ_QZEY01000020.1"/>
</dbReference>
<dbReference type="EMBL" id="QZEY01000020">
    <property type="protein sequence ID" value="RJL23047.1"/>
    <property type="molecule type" value="Genomic_DNA"/>
</dbReference>
<comment type="caution">
    <text evidence="2">The sequence shown here is derived from an EMBL/GenBank/DDBJ whole genome shotgun (WGS) entry which is preliminary data.</text>
</comment>
<evidence type="ECO:0008006" key="4">
    <source>
        <dbReference type="Google" id="ProtNLM"/>
    </source>
</evidence>
<accession>A0A3A4A7T5</accession>
<sequence length="158" mass="16603">MDALPTILVLAAAALAAIFWMLRRAGRSRLTVPAPATPADPEPPGETPIAEGSPDEFVVTPGSTIEVSEELVERIQELLAQGMPLEAIAMVEEATGFSPREAKAIVDAVRDATEGSDLADAARTLKAEGRVGDAIELVRDRTGMTLTEAAAFVQGLRP</sequence>
<organism evidence="2 3">
    <name type="scientific">Bailinhaonella thermotolerans</name>
    <dbReference type="NCBI Taxonomy" id="1070861"/>
    <lineage>
        <taxon>Bacteria</taxon>
        <taxon>Bacillati</taxon>
        <taxon>Actinomycetota</taxon>
        <taxon>Actinomycetes</taxon>
        <taxon>Streptosporangiales</taxon>
        <taxon>Streptosporangiaceae</taxon>
        <taxon>Bailinhaonella</taxon>
    </lineage>
</organism>
<evidence type="ECO:0000313" key="3">
    <source>
        <dbReference type="Proteomes" id="UP000265768"/>
    </source>
</evidence>
<protein>
    <recommendedName>
        <fullName evidence="4">Ribosomal protein L7/L12 C-terminal domain-containing protein</fullName>
    </recommendedName>
</protein>
<evidence type="ECO:0000256" key="1">
    <source>
        <dbReference type="SAM" id="MobiDB-lite"/>
    </source>
</evidence>
<evidence type="ECO:0000313" key="2">
    <source>
        <dbReference type="EMBL" id="RJL23047.1"/>
    </source>
</evidence>
<dbReference type="Proteomes" id="UP000265768">
    <property type="component" value="Unassembled WGS sequence"/>
</dbReference>
<feature type="region of interest" description="Disordered" evidence="1">
    <location>
        <begin position="31"/>
        <end position="57"/>
    </location>
</feature>
<feature type="compositionally biased region" description="Pro residues" evidence="1">
    <location>
        <begin position="35"/>
        <end position="46"/>
    </location>
</feature>
<dbReference type="AlphaFoldDB" id="A0A3A4A7T5"/>
<gene>
    <name evidence="2" type="ORF">D5H75_34310</name>
</gene>
<keyword evidence="3" id="KW-1185">Reference proteome</keyword>
<name>A0A3A4A7T5_9ACTN</name>
<dbReference type="OrthoDB" id="5186438at2"/>
<proteinExistence type="predicted"/>
<reference evidence="2 3" key="1">
    <citation type="submission" date="2018-09" db="EMBL/GenBank/DDBJ databases">
        <title>YIM 75507 draft genome.</title>
        <authorList>
            <person name="Tang S."/>
            <person name="Feng Y."/>
        </authorList>
    </citation>
    <scope>NUCLEOTIDE SEQUENCE [LARGE SCALE GENOMIC DNA]</scope>
    <source>
        <strain evidence="2 3">YIM 75507</strain>
    </source>
</reference>